<keyword evidence="3" id="KW-1185">Reference proteome</keyword>
<sequence>MSKNQYAVGLLFLAVGLVILLGKLGLFAFIGTNIWPLFVLIPGILMHVLFFGRLLPAFMLIPGAILTINALIFFFCIAFGWSYMQFMWPFFILGVAVGLYEYHLFEMSHPKFPLTVAIILALVAASFFVIMVFWGWGMYIIAAGLIVAGGWMMTAGRRARW</sequence>
<organism evidence="2 3">
    <name type="scientific">Paenibacillus plantiphilus</name>
    <dbReference type="NCBI Taxonomy" id="2905650"/>
    <lineage>
        <taxon>Bacteria</taxon>
        <taxon>Bacillati</taxon>
        <taxon>Bacillota</taxon>
        <taxon>Bacilli</taxon>
        <taxon>Bacillales</taxon>
        <taxon>Paenibacillaceae</taxon>
        <taxon>Paenibacillus</taxon>
    </lineage>
</organism>
<keyword evidence="1" id="KW-0812">Transmembrane</keyword>
<evidence type="ECO:0000313" key="2">
    <source>
        <dbReference type="EMBL" id="CAH1213958.1"/>
    </source>
</evidence>
<feature type="transmembrane region" description="Helical" evidence="1">
    <location>
        <begin position="7"/>
        <end position="28"/>
    </location>
</feature>
<keyword evidence="1" id="KW-0472">Membrane</keyword>
<evidence type="ECO:0008006" key="4">
    <source>
        <dbReference type="Google" id="ProtNLM"/>
    </source>
</evidence>
<keyword evidence="1" id="KW-1133">Transmembrane helix</keyword>
<evidence type="ECO:0000313" key="3">
    <source>
        <dbReference type="Proteomes" id="UP000838686"/>
    </source>
</evidence>
<gene>
    <name evidence="2" type="ORF">PAECIP111893_03743</name>
</gene>
<evidence type="ECO:0000256" key="1">
    <source>
        <dbReference type="SAM" id="Phobius"/>
    </source>
</evidence>
<protein>
    <recommendedName>
        <fullName evidence="4">DUF5668 domain-containing protein</fullName>
    </recommendedName>
</protein>
<proteinExistence type="predicted"/>
<dbReference type="RefSeq" id="WP_236344104.1">
    <property type="nucleotide sequence ID" value="NZ_CAKMMF010000022.1"/>
</dbReference>
<feature type="transmembrane region" description="Helical" evidence="1">
    <location>
        <begin position="86"/>
        <end position="105"/>
    </location>
</feature>
<accession>A0ABM9CIZ1</accession>
<feature type="transmembrane region" description="Helical" evidence="1">
    <location>
        <begin position="58"/>
        <end position="80"/>
    </location>
</feature>
<dbReference type="EMBL" id="CAKMMF010000022">
    <property type="protein sequence ID" value="CAH1213958.1"/>
    <property type="molecule type" value="Genomic_DNA"/>
</dbReference>
<feature type="transmembrane region" description="Helical" evidence="1">
    <location>
        <begin position="112"/>
        <end position="130"/>
    </location>
</feature>
<comment type="caution">
    <text evidence="2">The sequence shown here is derived from an EMBL/GenBank/DDBJ whole genome shotgun (WGS) entry which is preliminary data.</text>
</comment>
<reference evidence="2" key="1">
    <citation type="submission" date="2022-01" db="EMBL/GenBank/DDBJ databases">
        <authorList>
            <person name="Criscuolo A."/>
        </authorList>
    </citation>
    <scope>NUCLEOTIDE SEQUENCE</scope>
    <source>
        <strain evidence="2">CIP111893</strain>
    </source>
</reference>
<name>A0ABM9CIZ1_9BACL</name>
<feature type="transmembrane region" description="Helical" evidence="1">
    <location>
        <begin position="136"/>
        <end position="155"/>
    </location>
</feature>
<dbReference type="Proteomes" id="UP000838686">
    <property type="component" value="Unassembled WGS sequence"/>
</dbReference>
<feature type="transmembrane region" description="Helical" evidence="1">
    <location>
        <begin position="34"/>
        <end position="51"/>
    </location>
</feature>